<feature type="transmembrane region" description="Helical" evidence="1">
    <location>
        <begin position="213"/>
        <end position="238"/>
    </location>
</feature>
<keyword evidence="1" id="KW-1133">Transmembrane helix</keyword>
<feature type="non-terminal residue" evidence="2">
    <location>
        <position position="1"/>
    </location>
</feature>
<dbReference type="PANTHER" id="PTHR10424:SF68">
    <property type="entry name" value="ENDOGENOUS RETROVIRUS GROUP 3 MEMBER 1 ENV POLYPROTEIN"/>
    <property type="match status" value="1"/>
</dbReference>
<dbReference type="Proteomes" id="UP001177209">
    <property type="component" value="Unassembled WGS sequence"/>
</dbReference>
<dbReference type="EMBL" id="JAHCLZ010011205">
    <property type="protein sequence ID" value="KAK1190628.1"/>
    <property type="molecule type" value="Genomic_DNA"/>
</dbReference>
<sequence>YYWICGHHAYKQLPKNWTGVCYVGLVRSLFFLLPEDESDGLGVKLYDDLNQYWRSIDTSIAGGSGQTWGKDEWTPQHIIRHYGPVTWNPNKWVSGAQEHIYNLNCIIRLQAVLEIITNETACALDLLADQATQMRTAVFQHRMVLNYLLAEEGGVCGKLNDSNCCLKIDDSGKIVKQITAGIRKLAHVPVQSWKGWDIDLFSWLPGGPWIKRILFYLLCGFAMLLFLPCIIPCLIQLIQRVVTNTQFVPTVSPDGVKQIHAVRQTTP</sequence>
<dbReference type="PANTHER" id="PTHR10424">
    <property type="entry name" value="VIRAL ENVELOPE PROTEIN"/>
    <property type="match status" value="1"/>
</dbReference>
<protein>
    <submittedName>
        <fullName evidence="2">ENR1 protein</fullName>
    </submittedName>
</protein>
<dbReference type="SUPFAM" id="SSF58069">
    <property type="entry name" value="Virus ectodomain"/>
    <property type="match status" value="1"/>
</dbReference>
<evidence type="ECO:0000313" key="2">
    <source>
        <dbReference type="EMBL" id="KAK1190628.1"/>
    </source>
</evidence>
<evidence type="ECO:0000256" key="1">
    <source>
        <dbReference type="SAM" id="Phobius"/>
    </source>
</evidence>
<dbReference type="InterPro" id="IPR018154">
    <property type="entry name" value="TLV/ENV_coat_polyprotein"/>
</dbReference>
<dbReference type="Pfam" id="PF00429">
    <property type="entry name" value="TLV_coat"/>
    <property type="match status" value="1"/>
</dbReference>
<gene>
    <name evidence="2" type="primary">Erv31</name>
    <name evidence="2" type="ORF">KCX86_0000515</name>
</gene>
<name>A0AA40L2N4_PYGPA</name>
<dbReference type="AlphaFoldDB" id="A0AA40L2N4"/>
<reference evidence="2" key="1">
    <citation type="submission" date="2021-05" db="EMBL/GenBank/DDBJ databases">
        <title>A comprehensive genomic history of the evolution of penguins.</title>
        <authorList>
            <person name="Bi X."/>
        </authorList>
    </citation>
    <scope>NUCLEOTIDE SEQUENCE</scope>
    <source>
        <strain evidence="2">Gentoo_SouthGeorgia</strain>
        <tissue evidence="2">Blood</tissue>
    </source>
</reference>
<accession>A0AA40L2N4</accession>
<evidence type="ECO:0000313" key="3">
    <source>
        <dbReference type="Proteomes" id="UP001177209"/>
    </source>
</evidence>
<proteinExistence type="predicted"/>
<dbReference type="Gene3D" id="1.10.287.210">
    <property type="match status" value="1"/>
</dbReference>
<feature type="non-terminal residue" evidence="2">
    <location>
        <position position="267"/>
    </location>
</feature>
<keyword evidence="1" id="KW-0812">Transmembrane</keyword>
<comment type="caution">
    <text evidence="2">The sequence shown here is derived from an EMBL/GenBank/DDBJ whole genome shotgun (WGS) entry which is preliminary data.</text>
</comment>
<organism evidence="2 3">
    <name type="scientific">Pygoscelis papua</name>
    <name type="common">Gentoo penguin</name>
    <dbReference type="NCBI Taxonomy" id="30457"/>
    <lineage>
        <taxon>Eukaryota</taxon>
        <taxon>Metazoa</taxon>
        <taxon>Chordata</taxon>
        <taxon>Craniata</taxon>
        <taxon>Vertebrata</taxon>
        <taxon>Euteleostomi</taxon>
        <taxon>Archelosauria</taxon>
        <taxon>Archosauria</taxon>
        <taxon>Dinosauria</taxon>
        <taxon>Saurischia</taxon>
        <taxon>Theropoda</taxon>
        <taxon>Coelurosauria</taxon>
        <taxon>Aves</taxon>
        <taxon>Neognathae</taxon>
        <taxon>Neoaves</taxon>
        <taxon>Aequornithes</taxon>
        <taxon>Sphenisciformes</taxon>
        <taxon>Spheniscidae</taxon>
        <taxon>Pygoscelis</taxon>
    </lineage>
</organism>
<keyword evidence="1" id="KW-0472">Membrane</keyword>
<keyword evidence="3" id="KW-1185">Reference proteome</keyword>